<comment type="catalytic activity">
    <reaction evidence="8">
        <text>isopentenyl diphosphate + 2 oxidized [2Fe-2S]-[ferredoxin] + H2O = (2E)-4-hydroxy-3-methylbut-2-enyl diphosphate + 2 reduced [2Fe-2S]-[ferredoxin] + 2 H(+)</text>
        <dbReference type="Rhea" id="RHEA:24488"/>
        <dbReference type="Rhea" id="RHEA-COMP:10000"/>
        <dbReference type="Rhea" id="RHEA-COMP:10001"/>
        <dbReference type="ChEBI" id="CHEBI:15377"/>
        <dbReference type="ChEBI" id="CHEBI:15378"/>
        <dbReference type="ChEBI" id="CHEBI:33737"/>
        <dbReference type="ChEBI" id="CHEBI:33738"/>
        <dbReference type="ChEBI" id="CHEBI:128753"/>
        <dbReference type="ChEBI" id="CHEBI:128769"/>
        <dbReference type="EC" id="1.17.7.4"/>
    </reaction>
</comment>
<dbReference type="PROSITE" id="PS50126">
    <property type="entry name" value="S1"/>
    <property type="match status" value="4"/>
</dbReference>
<keyword evidence="4 10" id="KW-0689">Ribosomal protein</keyword>
<keyword evidence="8" id="KW-0414">Isoprene biosynthesis</keyword>
<dbReference type="CDD" id="cd05688">
    <property type="entry name" value="S1_RPS1_repeat_ec3"/>
    <property type="match status" value="1"/>
</dbReference>
<feature type="binding site" evidence="8">
    <location>
        <position position="227"/>
    </location>
    <ligand>
        <name>isopentenyl diphosphate</name>
        <dbReference type="ChEBI" id="CHEBI:128769"/>
    </ligand>
</feature>
<dbReference type="Proteomes" id="UP000824072">
    <property type="component" value="Unassembled WGS sequence"/>
</dbReference>
<dbReference type="EMBL" id="DVMU01000030">
    <property type="protein sequence ID" value="HIU33176.1"/>
    <property type="molecule type" value="Genomic_DNA"/>
</dbReference>
<evidence type="ECO:0000256" key="8">
    <source>
        <dbReference type="HAMAP-Rule" id="MF_00191"/>
    </source>
</evidence>
<keyword evidence="8 10" id="KW-0560">Oxidoreductase</keyword>
<dbReference type="InterPro" id="IPR003029">
    <property type="entry name" value="S1_domain"/>
</dbReference>
<comment type="pathway">
    <text evidence="8">Isoprenoid biosynthesis; isopentenyl diphosphate biosynthesis via DXP pathway; isopentenyl diphosphate from 1-deoxy-D-xylulose 5-phosphate: step 6/6.</text>
</comment>
<feature type="binding site" evidence="8">
    <location>
        <position position="226"/>
    </location>
    <ligand>
        <name>isopentenyl diphosphate</name>
        <dbReference type="ChEBI" id="CHEBI:128769"/>
    </ligand>
</feature>
<dbReference type="NCBIfam" id="NF000907">
    <property type="entry name" value="PRK00087.1"/>
    <property type="match status" value="1"/>
</dbReference>
<dbReference type="InterPro" id="IPR050437">
    <property type="entry name" value="Ribos_protein_bS1-like"/>
</dbReference>
<comment type="similarity">
    <text evidence="1">Belongs to the bacterial ribosomal protein bS1 family.</text>
</comment>
<feature type="active site" description="Proton donor" evidence="8">
    <location>
        <position position="134"/>
    </location>
</feature>
<dbReference type="GO" id="GO:0003735">
    <property type="term" value="F:structural constituent of ribosome"/>
    <property type="evidence" value="ECO:0007669"/>
    <property type="project" value="TreeGrafter"/>
</dbReference>
<keyword evidence="2 8" id="KW-0004">4Fe-4S</keyword>
<feature type="binding site" evidence="8">
    <location>
        <position position="49"/>
    </location>
    <ligand>
        <name>isopentenyl diphosphate</name>
        <dbReference type="ChEBI" id="CHEBI:128769"/>
    </ligand>
</feature>
<dbReference type="GO" id="GO:0051539">
    <property type="term" value="F:4 iron, 4 sulfur cluster binding"/>
    <property type="evidence" value="ECO:0007669"/>
    <property type="project" value="UniProtKB-UniRule"/>
</dbReference>
<feature type="binding site" evidence="8">
    <location>
        <position position="104"/>
    </location>
    <ligand>
        <name>[4Fe-4S] cluster</name>
        <dbReference type="ChEBI" id="CHEBI:49883"/>
    </ligand>
</feature>
<dbReference type="GO" id="GO:0003729">
    <property type="term" value="F:mRNA binding"/>
    <property type="evidence" value="ECO:0007669"/>
    <property type="project" value="TreeGrafter"/>
</dbReference>
<keyword evidence="6 8" id="KW-0411">Iron-sulfur</keyword>
<dbReference type="HAMAP" id="MF_00191">
    <property type="entry name" value="IspH"/>
    <property type="match status" value="1"/>
</dbReference>
<feature type="domain" description="S1 motif" evidence="9">
    <location>
        <begin position="323"/>
        <end position="385"/>
    </location>
</feature>
<reference evidence="10" key="1">
    <citation type="submission" date="2020-10" db="EMBL/GenBank/DDBJ databases">
        <authorList>
            <person name="Gilroy R."/>
        </authorList>
    </citation>
    <scope>NUCLEOTIDE SEQUENCE</scope>
    <source>
        <strain evidence="10">ChiHcec3-11533</strain>
    </source>
</reference>
<feature type="binding site" evidence="8">
    <location>
        <position position="82"/>
    </location>
    <ligand>
        <name>dimethylallyl diphosphate</name>
        <dbReference type="ChEBI" id="CHEBI:57623"/>
    </ligand>
</feature>
<dbReference type="Gene3D" id="3.40.1010.20">
    <property type="entry name" value="4-hydroxy-3-methylbut-2-enyl diphosphate reductase, catalytic domain"/>
    <property type="match status" value="2"/>
</dbReference>
<evidence type="ECO:0000256" key="6">
    <source>
        <dbReference type="ARBA" id="ARBA00023014"/>
    </source>
</evidence>
<dbReference type="Gene3D" id="2.40.50.140">
    <property type="entry name" value="Nucleic acid-binding proteins"/>
    <property type="match status" value="4"/>
</dbReference>
<dbReference type="GO" id="GO:0050992">
    <property type="term" value="P:dimethylallyl diphosphate biosynthetic process"/>
    <property type="evidence" value="ECO:0007669"/>
    <property type="project" value="UniProtKB-UniRule"/>
</dbReference>
<comment type="function">
    <text evidence="8">Catalyzes the conversion of 1-hydroxy-2-methyl-2-(E)-butenyl 4-diphosphate (HMBPP) into a mixture of isopentenyl diphosphate (IPP) and dimethylallyl diphosphate (DMAPP). Acts in the terminal step of the DOXP/MEP pathway for isoprenoid precursor biosynthesis.</text>
</comment>
<feature type="binding site" evidence="8">
    <location>
        <position position="228"/>
    </location>
    <ligand>
        <name>isopentenyl diphosphate</name>
        <dbReference type="ChEBI" id="CHEBI:128769"/>
    </ligand>
</feature>
<evidence type="ECO:0000256" key="7">
    <source>
        <dbReference type="ARBA" id="ARBA00023274"/>
    </source>
</evidence>
<dbReference type="PANTHER" id="PTHR10724">
    <property type="entry name" value="30S RIBOSOMAL PROTEIN S1"/>
    <property type="match status" value="1"/>
</dbReference>
<dbReference type="Pfam" id="PF02401">
    <property type="entry name" value="LYTB"/>
    <property type="match status" value="1"/>
</dbReference>
<dbReference type="NCBIfam" id="TIGR00216">
    <property type="entry name" value="ispH_lytB"/>
    <property type="match status" value="1"/>
</dbReference>
<feature type="binding site" evidence="8">
    <location>
        <position position="132"/>
    </location>
    <ligand>
        <name>dimethylallyl diphosphate</name>
        <dbReference type="ChEBI" id="CHEBI:57623"/>
    </ligand>
</feature>
<dbReference type="GO" id="GO:0051745">
    <property type="term" value="F:4-hydroxy-3-methylbut-2-enyl diphosphate reductase activity"/>
    <property type="evidence" value="ECO:0007669"/>
    <property type="project" value="UniProtKB-UniRule"/>
</dbReference>
<evidence type="ECO:0000256" key="5">
    <source>
        <dbReference type="ARBA" id="ARBA00023004"/>
    </source>
</evidence>
<evidence type="ECO:0000259" key="9">
    <source>
        <dbReference type="PROSITE" id="PS50126"/>
    </source>
</evidence>
<dbReference type="PANTHER" id="PTHR10724:SF7">
    <property type="entry name" value="SMALL RIBOSOMAL SUBUNIT PROTEIN BS1C"/>
    <property type="match status" value="1"/>
</dbReference>
<comment type="catalytic activity">
    <reaction evidence="8">
        <text>dimethylallyl diphosphate + 2 oxidized [2Fe-2S]-[ferredoxin] + H2O = (2E)-4-hydroxy-3-methylbut-2-enyl diphosphate + 2 reduced [2Fe-2S]-[ferredoxin] + 2 H(+)</text>
        <dbReference type="Rhea" id="RHEA:24825"/>
        <dbReference type="Rhea" id="RHEA-COMP:10000"/>
        <dbReference type="Rhea" id="RHEA-COMP:10001"/>
        <dbReference type="ChEBI" id="CHEBI:15377"/>
        <dbReference type="ChEBI" id="CHEBI:15378"/>
        <dbReference type="ChEBI" id="CHEBI:33737"/>
        <dbReference type="ChEBI" id="CHEBI:33738"/>
        <dbReference type="ChEBI" id="CHEBI:57623"/>
        <dbReference type="ChEBI" id="CHEBI:128753"/>
        <dbReference type="EC" id="1.17.7.4"/>
    </reaction>
</comment>
<comment type="cofactor">
    <cofactor evidence="8">
        <name>[4Fe-4S] cluster</name>
        <dbReference type="ChEBI" id="CHEBI:49883"/>
    </cofactor>
    <text evidence="8">Binds 1 [4Fe-4S] cluster per subunit.</text>
</comment>
<keyword evidence="3 8" id="KW-0479">Metal-binding</keyword>
<evidence type="ECO:0000256" key="3">
    <source>
        <dbReference type="ARBA" id="ARBA00022723"/>
    </source>
</evidence>
<feature type="binding site" evidence="8">
    <location>
        <position position="270"/>
    </location>
    <ligand>
        <name>dimethylallyl diphosphate</name>
        <dbReference type="ChEBI" id="CHEBI:57623"/>
    </ligand>
</feature>
<comment type="similarity">
    <text evidence="8">Belongs to the IspH family.</text>
</comment>
<feature type="binding site" evidence="8">
    <location>
        <position position="49"/>
    </location>
    <ligand>
        <name>(2E)-4-hydroxy-3-methylbut-2-enyl diphosphate</name>
        <dbReference type="ChEBI" id="CHEBI:128753"/>
    </ligand>
</feature>
<feature type="binding site" evidence="8">
    <location>
        <position position="49"/>
    </location>
    <ligand>
        <name>dimethylallyl diphosphate</name>
        <dbReference type="ChEBI" id="CHEBI:57623"/>
    </ligand>
</feature>
<dbReference type="PRINTS" id="PR00681">
    <property type="entry name" value="RIBOSOMALS1"/>
</dbReference>
<evidence type="ECO:0000313" key="10">
    <source>
        <dbReference type="EMBL" id="HIU33176.1"/>
    </source>
</evidence>
<feature type="binding site" evidence="8">
    <location>
        <position position="228"/>
    </location>
    <ligand>
        <name>(2E)-4-hydroxy-3-methylbut-2-enyl diphosphate</name>
        <dbReference type="ChEBI" id="CHEBI:128753"/>
    </ligand>
</feature>
<dbReference type="InterPro" id="IPR003451">
    <property type="entry name" value="LytB/IspH"/>
</dbReference>
<evidence type="ECO:0000313" key="11">
    <source>
        <dbReference type="Proteomes" id="UP000824072"/>
    </source>
</evidence>
<dbReference type="GO" id="GO:0022627">
    <property type="term" value="C:cytosolic small ribosomal subunit"/>
    <property type="evidence" value="ECO:0007669"/>
    <property type="project" value="TreeGrafter"/>
</dbReference>
<feature type="binding site" evidence="8">
    <location>
        <position position="82"/>
    </location>
    <ligand>
        <name>isopentenyl diphosphate</name>
        <dbReference type="ChEBI" id="CHEBI:128769"/>
    </ligand>
</feature>
<feature type="domain" description="S1 motif" evidence="9">
    <location>
        <begin position="403"/>
        <end position="469"/>
    </location>
</feature>
<evidence type="ECO:0000256" key="2">
    <source>
        <dbReference type="ARBA" id="ARBA00022485"/>
    </source>
</evidence>
<accession>A0A9D1LBX9</accession>
<feature type="domain" description="S1 motif" evidence="9">
    <location>
        <begin position="575"/>
        <end position="644"/>
    </location>
</feature>
<dbReference type="Gene3D" id="3.40.50.11270">
    <property type="match status" value="1"/>
</dbReference>
<feature type="binding site" evidence="8">
    <location>
        <position position="226"/>
    </location>
    <ligand>
        <name>dimethylallyl diphosphate</name>
        <dbReference type="ChEBI" id="CHEBI:57623"/>
    </ligand>
</feature>
<protein>
    <recommendedName>
        <fullName evidence="8">4-hydroxy-3-methylbut-2-enyl diphosphate reductase</fullName>
        <shortName evidence="8">HMBPP reductase</shortName>
        <ecNumber evidence="8">1.17.7.4</ecNumber>
    </recommendedName>
</protein>
<comment type="caution">
    <text evidence="10">The sequence shown here is derived from an EMBL/GenBank/DDBJ whole genome shotgun (WGS) entry which is preliminary data.</text>
</comment>
<dbReference type="CDD" id="cd13944">
    <property type="entry name" value="lytB_ispH"/>
    <property type="match status" value="1"/>
</dbReference>
<dbReference type="NCBIfam" id="NF005208">
    <property type="entry name" value="PRK06676.1"/>
    <property type="match status" value="1"/>
</dbReference>
<organism evidence="10 11">
    <name type="scientific">Candidatus Pullichristensenella excrementigallinarum</name>
    <dbReference type="NCBI Taxonomy" id="2840907"/>
    <lineage>
        <taxon>Bacteria</taxon>
        <taxon>Bacillati</taxon>
        <taxon>Bacillota</taxon>
        <taxon>Clostridia</taxon>
        <taxon>Candidatus Pullichristensenella</taxon>
    </lineage>
</organism>
<keyword evidence="7" id="KW-0687">Ribonucleoprotein</keyword>
<feature type="binding site" evidence="8">
    <location>
        <position position="270"/>
    </location>
    <ligand>
        <name>isopentenyl diphosphate</name>
        <dbReference type="ChEBI" id="CHEBI:128769"/>
    </ligand>
</feature>
<gene>
    <name evidence="8" type="primary">ispH</name>
    <name evidence="10" type="ORF">IAB02_01305</name>
</gene>
<feature type="binding site" evidence="8">
    <location>
        <position position="132"/>
    </location>
    <ligand>
        <name>isopentenyl diphosphate</name>
        <dbReference type="ChEBI" id="CHEBI:128769"/>
    </ligand>
</feature>
<name>A0A9D1LBX9_9FIRM</name>
<feature type="binding site" evidence="8">
    <location>
        <position position="170"/>
    </location>
    <ligand>
        <name>(2E)-4-hydroxy-3-methylbut-2-enyl diphosphate</name>
        <dbReference type="ChEBI" id="CHEBI:128753"/>
    </ligand>
</feature>
<feature type="binding site" evidence="8">
    <location>
        <position position="25"/>
    </location>
    <ligand>
        <name>[4Fe-4S] cluster</name>
        <dbReference type="ChEBI" id="CHEBI:49883"/>
    </ligand>
</feature>
<keyword evidence="5 8" id="KW-0408">Iron</keyword>
<feature type="binding site" evidence="8">
    <location>
        <position position="82"/>
    </location>
    <ligand>
        <name>(2E)-4-hydroxy-3-methylbut-2-enyl diphosphate</name>
        <dbReference type="ChEBI" id="CHEBI:128753"/>
    </ligand>
</feature>
<proteinExistence type="inferred from homology"/>
<dbReference type="GO" id="GO:0019288">
    <property type="term" value="P:isopentenyl diphosphate biosynthetic process, methylerythritol 4-phosphate pathway"/>
    <property type="evidence" value="ECO:0007669"/>
    <property type="project" value="UniProtKB-UniRule"/>
</dbReference>
<reference evidence="10" key="2">
    <citation type="journal article" date="2021" name="PeerJ">
        <title>Extensive microbial diversity within the chicken gut microbiome revealed by metagenomics and culture.</title>
        <authorList>
            <person name="Gilroy R."/>
            <person name="Ravi A."/>
            <person name="Getino M."/>
            <person name="Pursley I."/>
            <person name="Horton D.L."/>
            <person name="Alikhan N.F."/>
            <person name="Baker D."/>
            <person name="Gharbi K."/>
            <person name="Hall N."/>
            <person name="Watson M."/>
            <person name="Adriaenssens E.M."/>
            <person name="Foster-Nyarko E."/>
            <person name="Jarju S."/>
            <person name="Secka A."/>
            <person name="Antonio M."/>
            <person name="Oren A."/>
            <person name="Chaudhuri R.R."/>
            <person name="La Ragione R."/>
            <person name="Hildebrand F."/>
            <person name="Pallen M.J."/>
        </authorList>
    </citation>
    <scope>NUCLEOTIDE SEQUENCE</scope>
    <source>
        <strain evidence="10">ChiHcec3-11533</strain>
    </source>
</reference>
<comment type="pathway">
    <text evidence="8">Isoprenoid biosynthesis; dimethylallyl diphosphate biosynthesis; dimethylallyl diphosphate from (2E)-4-hydroxy-3-methylbutenyl diphosphate: step 1/1.</text>
</comment>
<feature type="binding site" evidence="8">
    <location>
        <position position="227"/>
    </location>
    <ligand>
        <name>(2E)-4-hydroxy-3-methylbut-2-enyl diphosphate</name>
        <dbReference type="ChEBI" id="CHEBI:128753"/>
    </ligand>
</feature>
<feature type="binding site" evidence="8">
    <location>
        <position position="228"/>
    </location>
    <ligand>
        <name>dimethylallyl diphosphate</name>
        <dbReference type="ChEBI" id="CHEBI:57623"/>
    </ligand>
</feature>
<evidence type="ECO:0000256" key="4">
    <source>
        <dbReference type="ARBA" id="ARBA00022980"/>
    </source>
</evidence>
<feature type="domain" description="S1 motif" evidence="9">
    <location>
        <begin position="490"/>
        <end position="558"/>
    </location>
</feature>
<dbReference type="GO" id="GO:0046872">
    <property type="term" value="F:metal ion binding"/>
    <property type="evidence" value="ECO:0007669"/>
    <property type="project" value="UniProtKB-KW"/>
</dbReference>
<feature type="binding site" evidence="8">
    <location>
        <position position="227"/>
    </location>
    <ligand>
        <name>dimethylallyl diphosphate</name>
        <dbReference type="ChEBI" id="CHEBI:57623"/>
    </ligand>
</feature>
<dbReference type="CDD" id="cd04465">
    <property type="entry name" value="S1_RPS1_repeat_ec2_hs2"/>
    <property type="match status" value="1"/>
</dbReference>
<dbReference type="SMART" id="SM00316">
    <property type="entry name" value="S1"/>
    <property type="match status" value="4"/>
</dbReference>
<dbReference type="AlphaFoldDB" id="A0A9D1LBX9"/>
<dbReference type="FunFam" id="2.40.50.140:FF:000051">
    <property type="entry name" value="RNA-binding transcriptional accessory protein"/>
    <property type="match status" value="2"/>
</dbReference>
<sequence length="688" mass="75332">MFEKCGEKGCISVPVCKIARYAGFCFGVRRAVETARKNAPARTIGPVIHNPRVVRELEEIGVIGVRNLSEIAPGDRVILRSHGVDRATVCRLEEIGCQVLDATCPFVSRIHEIAREAENKRIALIVVGEAEHPEVQGIRGWTRGVSYAVPDVSSALALPELEEAIVVCQTTFIAENFDAIASAVSQRVHKVDLRKTICPATDQRQTEAVEIARESDVMIVIGGRESSNSRKLFKLVQGICPRACFIEDARELENMEFKPSDRVGITAGASTPDCTIKEVVARMNDIEKQVTPSEEIQEQAETSSAESDFMADVEKTLVQIRPGQTITGTVVQITDDEVCVNVGYKADGLVKKADLSSTDVKIGDEIEVEVVKVNDGEGNVLLSQRNIVNRKNWDEIVAKYEAGEFVTGIGKEAVKGGLLADVNGIRTFIPASQLSLRYVEKIEEFVGQELTLKIIEVDKAKKRIVASRKAVLIAEEAERKKAIWDALEVGSVVKGIVRRLADFGAFVDIGGVDGLVHVTDLSWGRVQHPSEVVKVGDEIDVKILNVDPERERISLSYKQTRPRPWTVAGEKYPVGSVVEGKVVRITTFGAFVELEPGLDGLVHISQCALTRIAKVEDAVQVGQIVRVKVLDVNTEAKRISLSIREVLEDEALENVPANEDEEYAIVDIPEVAAEQEVPAAEAEVPTEE</sequence>
<dbReference type="Pfam" id="PF00575">
    <property type="entry name" value="S1"/>
    <property type="match status" value="4"/>
</dbReference>
<evidence type="ECO:0000256" key="1">
    <source>
        <dbReference type="ARBA" id="ARBA00006767"/>
    </source>
</evidence>
<dbReference type="SUPFAM" id="SSF50249">
    <property type="entry name" value="Nucleic acid-binding proteins"/>
    <property type="match status" value="4"/>
</dbReference>
<dbReference type="EC" id="1.17.7.4" evidence="8"/>
<feature type="binding site" evidence="8">
    <location>
        <position position="198"/>
    </location>
    <ligand>
        <name>[4Fe-4S] cluster</name>
        <dbReference type="ChEBI" id="CHEBI:49883"/>
    </ligand>
</feature>
<feature type="binding site" evidence="8">
    <location>
        <position position="132"/>
    </location>
    <ligand>
        <name>(2E)-4-hydroxy-3-methylbut-2-enyl diphosphate</name>
        <dbReference type="ChEBI" id="CHEBI:128753"/>
    </ligand>
</feature>
<dbReference type="GO" id="GO:0006412">
    <property type="term" value="P:translation"/>
    <property type="evidence" value="ECO:0007669"/>
    <property type="project" value="TreeGrafter"/>
</dbReference>
<dbReference type="InterPro" id="IPR035104">
    <property type="entry name" value="Ribosomal_protein_S1-like"/>
</dbReference>
<feature type="binding site" evidence="8">
    <location>
        <position position="270"/>
    </location>
    <ligand>
        <name>(2E)-4-hydroxy-3-methylbut-2-enyl diphosphate</name>
        <dbReference type="ChEBI" id="CHEBI:128753"/>
    </ligand>
</feature>
<dbReference type="GO" id="GO:0016114">
    <property type="term" value="P:terpenoid biosynthetic process"/>
    <property type="evidence" value="ECO:0007669"/>
    <property type="project" value="UniProtKB-UniRule"/>
</dbReference>
<feature type="binding site" evidence="8">
    <location>
        <position position="226"/>
    </location>
    <ligand>
        <name>(2E)-4-hydroxy-3-methylbut-2-enyl diphosphate</name>
        <dbReference type="ChEBI" id="CHEBI:128753"/>
    </ligand>
</feature>
<dbReference type="CDD" id="cd05687">
    <property type="entry name" value="S1_RPS1_repeat_ec1_hs1"/>
    <property type="match status" value="1"/>
</dbReference>
<dbReference type="InterPro" id="IPR012340">
    <property type="entry name" value="NA-bd_OB-fold"/>
</dbReference>